<organism evidence="1 2">
    <name type="scientific">Vaccinium darrowii</name>
    <dbReference type="NCBI Taxonomy" id="229202"/>
    <lineage>
        <taxon>Eukaryota</taxon>
        <taxon>Viridiplantae</taxon>
        <taxon>Streptophyta</taxon>
        <taxon>Embryophyta</taxon>
        <taxon>Tracheophyta</taxon>
        <taxon>Spermatophyta</taxon>
        <taxon>Magnoliopsida</taxon>
        <taxon>eudicotyledons</taxon>
        <taxon>Gunneridae</taxon>
        <taxon>Pentapetalae</taxon>
        <taxon>asterids</taxon>
        <taxon>Ericales</taxon>
        <taxon>Ericaceae</taxon>
        <taxon>Vaccinioideae</taxon>
        <taxon>Vaccinieae</taxon>
        <taxon>Vaccinium</taxon>
    </lineage>
</organism>
<reference evidence="1 2" key="1">
    <citation type="journal article" date="2021" name="Hortic Res">
        <title>High-quality reference genome and annotation aids understanding of berry development for evergreen blueberry (Vaccinium darrowii).</title>
        <authorList>
            <person name="Yu J."/>
            <person name="Hulse-Kemp A.M."/>
            <person name="Babiker E."/>
            <person name="Staton M."/>
        </authorList>
    </citation>
    <scope>NUCLEOTIDE SEQUENCE [LARGE SCALE GENOMIC DNA]</scope>
    <source>
        <strain evidence="2">cv. NJ 8807/NJ 8810</strain>
        <tissue evidence="1">Young leaf</tissue>
    </source>
</reference>
<dbReference type="Proteomes" id="UP000828048">
    <property type="component" value="Chromosome 8"/>
</dbReference>
<name>A0ACB7YE66_9ERIC</name>
<accession>A0ACB7YE66</accession>
<evidence type="ECO:0000313" key="1">
    <source>
        <dbReference type="EMBL" id="KAH7851657.1"/>
    </source>
</evidence>
<comment type="caution">
    <text evidence="1">The sequence shown here is derived from an EMBL/GenBank/DDBJ whole genome shotgun (WGS) entry which is preliminary data.</text>
</comment>
<evidence type="ECO:0000313" key="2">
    <source>
        <dbReference type="Proteomes" id="UP000828048"/>
    </source>
</evidence>
<protein>
    <submittedName>
        <fullName evidence="1">Uncharacterized protein</fullName>
    </submittedName>
</protein>
<dbReference type="EMBL" id="CM037158">
    <property type="protein sequence ID" value="KAH7851657.1"/>
    <property type="molecule type" value="Genomic_DNA"/>
</dbReference>
<keyword evidence="2" id="KW-1185">Reference proteome</keyword>
<proteinExistence type="predicted"/>
<gene>
    <name evidence="1" type="ORF">Vadar_014879</name>
</gene>
<sequence length="172" mass="19207">MGEPKLPPRPPNPPSNSLVEPSNKKKQKPIKIFRLFRSVLRSFPIISTPSCKIPSLPGGVLPDSHRGSGSRNRVITGTLFGYRKGRVSLSLQENPRTLPTLVVELAMQTNVLQKEMSVGLVRIALECDKRPEKEKMKLLQEPMWAMYCNGKKIGYGVKREASEEDLQARAAD</sequence>